<proteinExistence type="predicted"/>
<sequence length="271" mass="30458">MISQGLPASRNSSNILLSAAAHRPDFYSPFRQLAPTLVRALTTIYSDSSRLKTNIGLLNAVCFRGLFYGSQWAQLNLRWIDSLEDWTTYFSSFSRIPHGANKERYFISVNPYGTPNSRRSTQWVADNFRLMEDLEAEDEDWTSFLSTFEESQNYQDLFLYLKRFKGIGQLTALLLIGDLVAAGVIPEPGIQDWCQLISSVSKGAVAGLKKLSLLPPGPLSTSDGNKRVYETFSGLHSAITGQWDAAKQTQVGYNIIMLEHALCKYSRMVKY</sequence>
<gene>
    <name evidence="1" type="ORF">BDN72DRAFT_907268</name>
</gene>
<evidence type="ECO:0000313" key="1">
    <source>
        <dbReference type="EMBL" id="TFK57945.1"/>
    </source>
</evidence>
<dbReference type="EMBL" id="ML209829">
    <property type="protein sequence ID" value="TFK57945.1"/>
    <property type="molecule type" value="Genomic_DNA"/>
</dbReference>
<organism evidence="1 2">
    <name type="scientific">Pluteus cervinus</name>
    <dbReference type="NCBI Taxonomy" id="181527"/>
    <lineage>
        <taxon>Eukaryota</taxon>
        <taxon>Fungi</taxon>
        <taxon>Dikarya</taxon>
        <taxon>Basidiomycota</taxon>
        <taxon>Agaricomycotina</taxon>
        <taxon>Agaricomycetes</taxon>
        <taxon>Agaricomycetidae</taxon>
        <taxon>Agaricales</taxon>
        <taxon>Pluteineae</taxon>
        <taxon>Pluteaceae</taxon>
        <taxon>Pluteus</taxon>
    </lineage>
</organism>
<name>A0ACD2ZX03_9AGAR</name>
<reference evidence="1 2" key="1">
    <citation type="journal article" date="2019" name="Nat. Ecol. Evol.">
        <title>Megaphylogeny resolves global patterns of mushroom evolution.</title>
        <authorList>
            <person name="Varga T."/>
            <person name="Krizsan K."/>
            <person name="Foldi C."/>
            <person name="Dima B."/>
            <person name="Sanchez-Garcia M."/>
            <person name="Sanchez-Ramirez S."/>
            <person name="Szollosi G.J."/>
            <person name="Szarkandi J.G."/>
            <person name="Papp V."/>
            <person name="Albert L."/>
            <person name="Andreopoulos W."/>
            <person name="Angelini C."/>
            <person name="Antonin V."/>
            <person name="Barry K.W."/>
            <person name="Bougher N.L."/>
            <person name="Buchanan P."/>
            <person name="Buyck B."/>
            <person name="Bense V."/>
            <person name="Catcheside P."/>
            <person name="Chovatia M."/>
            <person name="Cooper J."/>
            <person name="Damon W."/>
            <person name="Desjardin D."/>
            <person name="Finy P."/>
            <person name="Geml J."/>
            <person name="Haridas S."/>
            <person name="Hughes K."/>
            <person name="Justo A."/>
            <person name="Karasinski D."/>
            <person name="Kautmanova I."/>
            <person name="Kiss B."/>
            <person name="Kocsube S."/>
            <person name="Kotiranta H."/>
            <person name="LaButti K.M."/>
            <person name="Lechner B.E."/>
            <person name="Liimatainen K."/>
            <person name="Lipzen A."/>
            <person name="Lukacs Z."/>
            <person name="Mihaltcheva S."/>
            <person name="Morgado L.N."/>
            <person name="Niskanen T."/>
            <person name="Noordeloos M.E."/>
            <person name="Ohm R.A."/>
            <person name="Ortiz-Santana B."/>
            <person name="Ovrebo C."/>
            <person name="Racz N."/>
            <person name="Riley R."/>
            <person name="Savchenko A."/>
            <person name="Shiryaev A."/>
            <person name="Soop K."/>
            <person name="Spirin V."/>
            <person name="Szebenyi C."/>
            <person name="Tomsovsky M."/>
            <person name="Tulloss R.E."/>
            <person name="Uehling J."/>
            <person name="Grigoriev I.V."/>
            <person name="Vagvolgyi C."/>
            <person name="Papp T."/>
            <person name="Martin F.M."/>
            <person name="Miettinen O."/>
            <person name="Hibbett D.S."/>
            <person name="Nagy L.G."/>
        </authorList>
    </citation>
    <scope>NUCLEOTIDE SEQUENCE [LARGE SCALE GENOMIC DNA]</scope>
    <source>
        <strain evidence="1 2">NL-1719</strain>
    </source>
</reference>
<dbReference type="Proteomes" id="UP000308600">
    <property type="component" value="Unassembled WGS sequence"/>
</dbReference>
<protein>
    <submittedName>
        <fullName evidence="1">Uncharacterized protein</fullName>
    </submittedName>
</protein>
<keyword evidence="2" id="KW-1185">Reference proteome</keyword>
<evidence type="ECO:0000313" key="2">
    <source>
        <dbReference type="Proteomes" id="UP000308600"/>
    </source>
</evidence>
<accession>A0ACD2ZX03</accession>